<feature type="domain" description="IPT/TIG" evidence="10">
    <location>
        <begin position="753"/>
        <end position="833"/>
    </location>
</feature>
<organism evidence="11 12">
    <name type="scientific">Paenibacillus glycanilyticus</name>
    <dbReference type="NCBI Taxonomy" id="126569"/>
    <lineage>
        <taxon>Bacteria</taxon>
        <taxon>Bacillati</taxon>
        <taxon>Bacillota</taxon>
        <taxon>Bacilli</taxon>
        <taxon>Bacillales</taxon>
        <taxon>Paenibacillaceae</taxon>
        <taxon>Paenibacillus</taxon>
    </lineage>
</organism>
<proteinExistence type="inferred from homology"/>
<feature type="chain" id="PRO_5046692646" description="glucan endo-1,3-beta-D-glucosidase" evidence="9">
    <location>
        <begin position="32"/>
        <end position="1003"/>
    </location>
</feature>
<dbReference type="PROSITE" id="PS52008">
    <property type="entry name" value="GH81"/>
    <property type="match status" value="1"/>
</dbReference>
<dbReference type="Pfam" id="PF01833">
    <property type="entry name" value="TIG"/>
    <property type="match status" value="1"/>
</dbReference>
<dbReference type="InterPro" id="IPR002909">
    <property type="entry name" value="IPT_dom"/>
</dbReference>
<dbReference type="SUPFAM" id="SSF81296">
    <property type="entry name" value="E set domains"/>
    <property type="match status" value="1"/>
</dbReference>
<evidence type="ECO:0000256" key="1">
    <source>
        <dbReference type="ARBA" id="ARBA00000382"/>
    </source>
</evidence>
<evidence type="ECO:0000256" key="9">
    <source>
        <dbReference type="SAM" id="SignalP"/>
    </source>
</evidence>
<protein>
    <recommendedName>
        <fullName evidence="3">glucan endo-1,3-beta-D-glucosidase</fullName>
        <ecNumber evidence="3">3.2.1.39</ecNumber>
    </recommendedName>
</protein>
<dbReference type="InterPro" id="IPR013783">
    <property type="entry name" value="Ig-like_fold"/>
</dbReference>
<evidence type="ECO:0000256" key="4">
    <source>
        <dbReference type="ARBA" id="ARBA00022801"/>
    </source>
</evidence>
<dbReference type="Gene3D" id="2.60.40.10">
    <property type="entry name" value="Immunoglobulins"/>
    <property type="match status" value="1"/>
</dbReference>
<evidence type="ECO:0000256" key="2">
    <source>
        <dbReference type="ARBA" id="ARBA00010730"/>
    </source>
</evidence>
<evidence type="ECO:0000256" key="6">
    <source>
        <dbReference type="ARBA" id="ARBA00023295"/>
    </source>
</evidence>
<dbReference type="EC" id="3.2.1.39" evidence="3"/>
<dbReference type="Pfam" id="PF17652">
    <property type="entry name" value="Glyco_hydro81C"/>
    <property type="match status" value="1"/>
</dbReference>
<keyword evidence="5" id="KW-0119">Carbohydrate metabolism</keyword>
<keyword evidence="9" id="KW-0732">Signal</keyword>
<reference evidence="11 12" key="1">
    <citation type="submission" date="2023-05" db="EMBL/GenBank/DDBJ databases">
        <title>Draft genome of Paenibacillus sp. CCS26.</title>
        <authorList>
            <person name="Akita H."/>
            <person name="Shinto Y."/>
            <person name="Kimura Z."/>
        </authorList>
    </citation>
    <scope>NUCLEOTIDE SEQUENCE [LARGE SCALE GENOMIC DNA]</scope>
    <source>
        <strain evidence="11 12">CCS26</strain>
    </source>
</reference>
<evidence type="ECO:0000313" key="12">
    <source>
        <dbReference type="Proteomes" id="UP001285921"/>
    </source>
</evidence>
<dbReference type="InterPro" id="IPR014756">
    <property type="entry name" value="Ig_E-set"/>
</dbReference>
<keyword evidence="12" id="KW-1185">Reference proteome</keyword>
<keyword evidence="8" id="KW-0624">Polysaccharide degradation</keyword>
<sequence length="1003" mass="105584">MKKDMKWTKWMVLTALFAFTILGSFTSPAAAATIAVGAGSYTNSLPAGQTGPPATIYKTSNVTGAMPTNDWWSSLAWKAYSDVMFPHPLAVQAKADGLGIGYPVQSGSADAMFGAYVNDFTLGHSAQSNFPDAKVDAFSDWTVSMLFSSGGTMRITTGHGLPFIYGTYAGGLPKLTFPSAPTVWSGSASSSVLGVTINGHHYGLFGPTGSTWSGIGTSTLTNSLNGKSYFSVAVLPDNTAATLNAYKQYAYSFVTNTTSNYSYNSSTSKVSTTYSVTTQAMEGTQTGTIMALYPSQWKNTSTSLLPYTYDSVRGTMKTVAGSSFTTSLTYQGILPYLPAVGSYNNATLNNYIESVRTEANHTVGATDTYWLGKYLGRIANLLPIAQQAGNTTAVANFENYLETTLSSNLTAGTKTNNLFYYNSNWGTLIGYPASYGSNDSLNDHHFHYGYWVRAAAEVARNNPSWASTANYGGMVNMLIKDFANWDRSDTSFPYMRNFDPYAGHSWASGNSEFADGNNQESSSEAINAWSAMILWGQATGNTAIRDAGIYLYTTEVNAVNEYWFNIDGTNFKSGYNHNYSSMIWGGKSVYATWFSADVQAIRGINILPVTAASAYLGYKPSYSAAFLAQTASERGGNAWNMWPDIFWEYQALYDADGAISLFNANPNYTPEDGETKAHTYSFLYNMQALGQVDTSVTANVPTYGVFKKGSTRNYVAYNPGTSAITVTFSDGATLSVPAGSVASSLGTVVTPSGPSITSLSPSSGSAGSTVTVTGSGFGASQGTSSIKFGSAAAAVTSWSNTSITATVPSSLAAGSYNVTVTTSAGTSNAVSYTVAGASLSSNVLYAKSGSSLSFTAGTAAASDTIASAGGANYDGNPHSPTTYTITGITGTYDATKATAFHLFLDSGTSVGNGVQVQVTYDFNGNGSATRVETYGYFATNDVTGWEDYTQGGGPTSAAGSFANMNNGTITIKVWSAIGNGASSLRVNASSANGQQSTVTIPYK</sequence>
<gene>
    <name evidence="11" type="ORF">PghCCS26_18560</name>
</gene>
<keyword evidence="6" id="KW-0326">Glycosidase</keyword>
<name>A0ABQ6NI03_9BACL</name>
<keyword evidence="7" id="KW-0961">Cell wall biogenesis/degradation</keyword>
<dbReference type="PANTHER" id="PTHR31983:SF0">
    <property type="entry name" value="GLUCAN ENDO-1,3-BETA-D-GLUCOSIDASE 2"/>
    <property type="match status" value="1"/>
</dbReference>
<evidence type="ECO:0000256" key="8">
    <source>
        <dbReference type="ARBA" id="ARBA00023326"/>
    </source>
</evidence>
<accession>A0ABQ6NI03</accession>
<feature type="signal peptide" evidence="9">
    <location>
        <begin position="1"/>
        <end position="31"/>
    </location>
</feature>
<dbReference type="SMART" id="SM00429">
    <property type="entry name" value="IPT"/>
    <property type="match status" value="1"/>
</dbReference>
<evidence type="ECO:0000256" key="7">
    <source>
        <dbReference type="ARBA" id="ARBA00023316"/>
    </source>
</evidence>
<dbReference type="PANTHER" id="PTHR31983">
    <property type="entry name" value="ENDO-1,3(4)-BETA-GLUCANASE 1"/>
    <property type="match status" value="1"/>
</dbReference>
<dbReference type="RefSeq" id="WP_317979681.1">
    <property type="nucleotide sequence ID" value="NZ_BTCL01000005.1"/>
</dbReference>
<comment type="similarity">
    <text evidence="2">Belongs to the glycosyl hydrolase 81 family.</text>
</comment>
<dbReference type="Proteomes" id="UP001285921">
    <property type="component" value="Unassembled WGS sequence"/>
</dbReference>
<dbReference type="InterPro" id="IPR005200">
    <property type="entry name" value="Endo-beta-glucanase"/>
</dbReference>
<evidence type="ECO:0000313" key="11">
    <source>
        <dbReference type="EMBL" id="GMK44728.1"/>
    </source>
</evidence>
<dbReference type="EMBL" id="BTCL01000005">
    <property type="protein sequence ID" value="GMK44728.1"/>
    <property type="molecule type" value="Genomic_DNA"/>
</dbReference>
<keyword evidence="4" id="KW-0378">Hydrolase</keyword>
<comment type="caution">
    <text evidence="11">The sequence shown here is derived from an EMBL/GenBank/DDBJ whole genome shotgun (WGS) entry which is preliminary data.</text>
</comment>
<evidence type="ECO:0000259" key="10">
    <source>
        <dbReference type="SMART" id="SM00429"/>
    </source>
</evidence>
<evidence type="ECO:0000256" key="5">
    <source>
        <dbReference type="ARBA" id="ARBA00023277"/>
    </source>
</evidence>
<comment type="catalytic activity">
    <reaction evidence="1">
        <text>Hydrolysis of (1-&gt;3)-beta-D-glucosidic linkages in (1-&gt;3)-beta-D-glucans.</text>
        <dbReference type="EC" id="3.2.1.39"/>
    </reaction>
</comment>
<evidence type="ECO:0000256" key="3">
    <source>
        <dbReference type="ARBA" id="ARBA00012780"/>
    </source>
</evidence>
<dbReference type="InterPro" id="IPR040720">
    <property type="entry name" value="GH81_C"/>
</dbReference>